<dbReference type="SUPFAM" id="SSF53756">
    <property type="entry name" value="UDP-Glycosyltransferase/glycogen phosphorylase"/>
    <property type="match status" value="1"/>
</dbReference>
<dbReference type="CDD" id="cd03801">
    <property type="entry name" value="GT4_PimA-like"/>
    <property type="match status" value="1"/>
</dbReference>
<dbReference type="GO" id="GO:0004373">
    <property type="term" value="F:alpha-1,4-glucan glucosyltransferase (UDP-glucose donor) activity"/>
    <property type="evidence" value="ECO:0007669"/>
    <property type="project" value="UniProtKB-EC"/>
</dbReference>
<keyword evidence="3" id="KW-0328">Glycosyltransferase</keyword>
<name>A0A654M1E8_9ARCH</name>
<dbReference type="PANTHER" id="PTHR45947">
    <property type="entry name" value="SULFOQUINOVOSYL TRANSFERASE SQD2"/>
    <property type="match status" value="1"/>
</dbReference>
<dbReference type="PANTHER" id="PTHR45947:SF3">
    <property type="entry name" value="SULFOQUINOVOSYL TRANSFERASE SQD2"/>
    <property type="match status" value="1"/>
</dbReference>
<dbReference type="InterPro" id="IPR050194">
    <property type="entry name" value="Glycosyltransferase_grp1"/>
</dbReference>
<organism evidence="3 4">
    <name type="scientific">Candidatus Nitrosocosmicus oleophilus</name>
    <dbReference type="NCBI Taxonomy" id="1353260"/>
    <lineage>
        <taxon>Archaea</taxon>
        <taxon>Nitrososphaerota</taxon>
        <taxon>Nitrososphaeria</taxon>
        <taxon>Nitrososphaerales</taxon>
        <taxon>Nitrososphaeraceae</taxon>
        <taxon>Candidatus Nitrosocosmicus</taxon>
    </lineage>
</organism>
<dbReference type="KEGG" id="taa:NMY3_03385"/>
<reference evidence="4" key="1">
    <citation type="submission" date="2015-10" db="EMBL/GenBank/DDBJ databases">
        <title>Niche specialization of a soil ammonia-oxidizing archaeon, Candidatus Nitrosocosmicus oleophilus.</title>
        <authorList>
            <person name="Jung M.-Y."/>
            <person name="Rhee S.-K."/>
        </authorList>
    </citation>
    <scope>NUCLEOTIDE SEQUENCE [LARGE SCALE GENOMIC DNA]</scope>
    <source>
        <strain evidence="4">MY3</strain>
    </source>
</reference>
<dbReference type="Gene3D" id="3.40.50.2000">
    <property type="entry name" value="Glycogen Phosphorylase B"/>
    <property type="match status" value="2"/>
</dbReference>
<keyword evidence="4" id="KW-1185">Reference proteome</keyword>
<accession>A0A654M1E8</accession>
<dbReference type="GeneID" id="60423235"/>
<keyword evidence="3" id="KW-0808">Transferase</keyword>
<dbReference type="Pfam" id="PF00534">
    <property type="entry name" value="Glycos_transf_1"/>
    <property type="match status" value="1"/>
</dbReference>
<gene>
    <name evidence="3" type="ORF">NMY3_03385</name>
</gene>
<sequence>MRILWFNWRDIRNPEAGGAEVLTHEISSRLVKKGHDITLFTSSFQDCSESDVIDGVSVVRKGGKFSVYREAKKYYKIHKNKFDLIIDEINVKPFLTPKYVKELPIIGLIHQISPEQFTTELPFPIGIIGRYFLEKKWLSYYRDILTITVSNSTRISLEELGYNRVRVIKVGLSIKQLPEPLPKEDQITVTYIGRLKKHKLPDHAILAFKKILESFPESQMYVIGNGYMIKKLKQIDVKNITFFGHIDDKQKYELIARSHLVLMPATREGWGLVVIESNAMGTPVIAYKVPGLVDSVQNGINGLLVEKNTPDELASMAVSLLKDPIKLLTLSRSSLDYAKNFNWDNTVSEFEKIIMDG</sequence>
<evidence type="ECO:0000259" key="2">
    <source>
        <dbReference type="Pfam" id="PF13439"/>
    </source>
</evidence>
<dbReference type="Proteomes" id="UP000058925">
    <property type="component" value="Chromosome"/>
</dbReference>
<dbReference type="InterPro" id="IPR028098">
    <property type="entry name" value="Glyco_trans_4-like_N"/>
</dbReference>
<feature type="domain" description="Glycosyltransferase subfamily 4-like N-terminal" evidence="2">
    <location>
        <begin position="17"/>
        <end position="171"/>
    </location>
</feature>
<dbReference type="EC" id="2.4.1.11" evidence="3"/>
<dbReference type="EMBL" id="CP012850">
    <property type="protein sequence ID" value="ALI37568.1"/>
    <property type="molecule type" value="Genomic_DNA"/>
</dbReference>
<evidence type="ECO:0000259" key="1">
    <source>
        <dbReference type="Pfam" id="PF00534"/>
    </source>
</evidence>
<dbReference type="InterPro" id="IPR001296">
    <property type="entry name" value="Glyco_trans_1"/>
</dbReference>
<evidence type="ECO:0000313" key="3">
    <source>
        <dbReference type="EMBL" id="ALI37568.1"/>
    </source>
</evidence>
<feature type="domain" description="Glycosyl transferase family 1" evidence="1">
    <location>
        <begin position="180"/>
        <end position="326"/>
    </location>
</feature>
<dbReference type="OrthoDB" id="132546at2157"/>
<protein>
    <submittedName>
        <fullName evidence="3">Glycogen synthase</fullName>
        <ecNumber evidence="3">2.4.1.11</ecNumber>
    </submittedName>
</protein>
<dbReference type="AlphaFoldDB" id="A0A654M1E8"/>
<proteinExistence type="predicted"/>
<dbReference type="RefSeq" id="WP_196816622.1">
    <property type="nucleotide sequence ID" value="NZ_CP012850.1"/>
</dbReference>
<dbReference type="Pfam" id="PF13439">
    <property type="entry name" value="Glyco_transf_4"/>
    <property type="match status" value="1"/>
</dbReference>
<evidence type="ECO:0000313" key="4">
    <source>
        <dbReference type="Proteomes" id="UP000058925"/>
    </source>
</evidence>